<organism evidence="3 4">
    <name type="scientific">Pseudanabaena galeata UHCC 0370</name>
    <dbReference type="NCBI Taxonomy" id="3110310"/>
    <lineage>
        <taxon>Bacteria</taxon>
        <taxon>Bacillati</taxon>
        <taxon>Cyanobacteriota</taxon>
        <taxon>Cyanophyceae</taxon>
        <taxon>Pseudanabaenales</taxon>
        <taxon>Pseudanabaenaceae</taxon>
        <taxon>Pseudanabaena</taxon>
    </lineage>
</organism>
<keyword evidence="2" id="KW-0812">Transmembrane</keyword>
<evidence type="ECO:0000256" key="2">
    <source>
        <dbReference type="SAM" id="Phobius"/>
    </source>
</evidence>
<evidence type="ECO:0000256" key="1">
    <source>
        <dbReference type="SAM" id="MobiDB-lite"/>
    </source>
</evidence>
<dbReference type="NCBIfam" id="TIGR04222">
    <property type="entry name" value="near_uncomplex"/>
    <property type="match status" value="1"/>
</dbReference>
<proteinExistence type="predicted"/>
<feature type="transmembrane region" description="Helical" evidence="2">
    <location>
        <begin position="349"/>
        <end position="369"/>
    </location>
</feature>
<keyword evidence="2" id="KW-1133">Transmembrane helix</keyword>
<dbReference type="InterPro" id="IPR026467">
    <property type="entry name" value="Ser/Gly_Cys_C_dom"/>
</dbReference>
<comment type="caution">
    <text evidence="3">The sequence shown here is derived from an EMBL/GenBank/DDBJ whole genome shotgun (WGS) entry which is preliminary data.</text>
</comment>
<dbReference type="EMBL" id="JAYGIE010000080">
    <property type="protein sequence ID" value="MEA5478920.1"/>
    <property type="molecule type" value="Genomic_DNA"/>
</dbReference>
<feature type="transmembrane region" description="Helical" evidence="2">
    <location>
        <begin position="181"/>
        <end position="204"/>
    </location>
</feature>
<feature type="region of interest" description="Disordered" evidence="1">
    <location>
        <begin position="457"/>
        <end position="487"/>
    </location>
</feature>
<feature type="transmembrane region" description="Helical" evidence="2">
    <location>
        <begin position="375"/>
        <end position="393"/>
    </location>
</feature>
<evidence type="ECO:0000313" key="3">
    <source>
        <dbReference type="EMBL" id="MEA5478920.1"/>
    </source>
</evidence>
<keyword evidence="4" id="KW-1185">Reference proteome</keyword>
<feature type="transmembrane region" description="Helical" evidence="2">
    <location>
        <begin position="210"/>
        <end position="228"/>
    </location>
</feature>
<feature type="compositionally biased region" description="Low complexity" evidence="1">
    <location>
        <begin position="457"/>
        <end position="472"/>
    </location>
</feature>
<keyword evidence="2" id="KW-0472">Membrane</keyword>
<sequence>MNQKLGKMNAQQLELYKRIQSFSLDQPHSQLSFSKRLARDNGWSINYAQRVIAEYKKFTFLAVVAGHPVTPSDQIDQAWHLHLTYTQSYWQEFCPNVLQTPLHHNPTRGGESEQIKFDDWYSRTLESYKQFFGSNPASDIWPDSQERFSRDRHFVRINTQQNWLIPKQPWLSPSRLPYRRIVSFLLLLVVTFATTGCSVSQLASMSGQEFLDLYVVLLVVVLFFAYRLRAYLCLPNGNPSQKSIPLNPYQLAYLNRGKDHVIDTAIASLVHQGYLRVDVSLRKLTLENEDLLENLSDPIEKEVAMAIALDGYLDVVRKSAISTIDTIQTQLLQFELLVSEVQASKVRTYPVFLTFPLLGLGIARILLGISRGRPIGILLFMCIVLVCVQIHLYKSSIHRSRYGDKILKHLHNKESIKKLDSQTDSLPMAFALWGTLALPNDMFDDLKKIFIPIPSSDTSSDSYISSDSDSGSGCSGCGGCGGCGGGD</sequence>
<accession>A0ABU5TL32</accession>
<reference evidence="3 4" key="1">
    <citation type="submission" date="2023-12" db="EMBL/GenBank/DDBJ databases">
        <title>Baltic Sea Cyanobacteria.</title>
        <authorList>
            <person name="Delbaje E."/>
            <person name="Fewer D.P."/>
            <person name="Shishido T.K."/>
        </authorList>
    </citation>
    <scope>NUCLEOTIDE SEQUENCE [LARGE SCALE GENOMIC DNA]</scope>
    <source>
        <strain evidence="3 4">UHCC 0370</strain>
    </source>
</reference>
<protein>
    <submittedName>
        <fullName evidence="3">TIGR04222 domain-containing membrane protein</fullName>
    </submittedName>
</protein>
<feature type="compositionally biased region" description="Gly residues" evidence="1">
    <location>
        <begin position="473"/>
        <end position="487"/>
    </location>
</feature>
<dbReference type="Proteomes" id="UP001301388">
    <property type="component" value="Unassembled WGS sequence"/>
</dbReference>
<gene>
    <name evidence="3" type="ORF">VB774_14940</name>
</gene>
<evidence type="ECO:0000313" key="4">
    <source>
        <dbReference type="Proteomes" id="UP001301388"/>
    </source>
</evidence>
<dbReference type="RefSeq" id="WP_323262295.1">
    <property type="nucleotide sequence ID" value="NZ_JAYGIE010000080.1"/>
</dbReference>
<name>A0ABU5TL32_9CYAN</name>